<gene>
    <name evidence="2" type="ORF">V1286_005840</name>
</gene>
<dbReference type="RefSeq" id="WP_334490282.1">
    <property type="nucleotide sequence ID" value="NZ_JAZHRV010000001.1"/>
</dbReference>
<organism evidence="2 3">
    <name type="scientific">Bradyrhizobium algeriense</name>
    <dbReference type="NCBI Taxonomy" id="634784"/>
    <lineage>
        <taxon>Bacteria</taxon>
        <taxon>Pseudomonadati</taxon>
        <taxon>Pseudomonadota</taxon>
        <taxon>Alphaproteobacteria</taxon>
        <taxon>Hyphomicrobiales</taxon>
        <taxon>Nitrobacteraceae</taxon>
        <taxon>Bradyrhizobium</taxon>
    </lineage>
</organism>
<keyword evidence="3" id="KW-1185">Reference proteome</keyword>
<accession>A0ABU8BID5</accession>
<reference evidence="2 3" key="1">
    <citation type="submission" date="2024-02" db="EMBL/GenBank/DDBJ databases">
        <title>Adaptive strategies in a cosmopolitan and abundant soil bacterium.</title>
        <authorList>
            <person name="Carini P."/>
        </authorList>
    </citation>
    <scope>NUCLEOTIDE SEQUENCE [LARGE SCALE GENOMIC DNA]</scope>
    <source>
        <strain evidence="2 3">AZCC 1608</strain>
    </source>
</reference>
<evidence type="ECO:0000313" key="2">
    <source>
        <dbReference type="EMBL" id="MEH2558311.1"/>
    </source>
</evidence>
<evidence type="ECO:0000313" key="3">
    <source>
        <dbReference type="Proteomes" id="UP001364224"/>
    </source>
</evidence>
<dbReference type="EMBL" id="JAZHRV010000001">
    <property type="protein sequence ID" value="MEH2558311.1"/>
    <property type="molecule type" value="Genomic_DNA"/>
</dbReference>
<sequence length="82" mass="9085">MSEVFESGEAVDGEEFTNKIPDIEEGGNANRQGPQMCLIHGDFKHFALPNAKQFRHLGKVSSIMRAKVLSIMREDPGRVTSP</sequence>
<name>A0ABU8BID5_9BRAD</name>
<feature type="region of interest" description="Disordered" evidence="1">
    <location>
        <begin position="1"/>
        <end position="33"/>
    </location>
</feature>
<comment type="caution">
    <text evidence="2">The sequence shown here is derived from an EMBL/GenBank/DDBJ whole genome shotgun (WGS) entry which is preliminary data.</text>
</comment>
<evidence type="ECO:0000256" key="1">
    <source>
        <dbReference type="SAM" id="MobiDB-lite"/>
    </source>
</evidence>
<dbReference type="Proteomes" id="UP001364224">
    <property type="component" value="Unassembled WGS sequence"/>
</dbReference>
<protein>
    <submittedName>
        <fullName evidence="2">Uncharacterized protein</fullName>
    </submittedName>
</protein>
<proteinExistence type="predicted"/>